<protein>
    <recommendedName>
        <fullName evidence="4 11">Arginine repressor</fullName>
    </recommendedName>
</protein>
<comment type="caution">
    <text evidence="14">The sequence shown here is derived from an EMBL/GenBank/DDBJ whole genome shotgun (WGS) entry which is preliminary data.</text>
</comment>
<evidence type="ECO:0000256" key="4">
    <source>
        <dbReference type="ARBA" id="ARBA00021148"/>
    </source>
</evidence>
<dbReference type="Proteomes" id="UP000030380">
    <property type="component" value="Unassembled WGS sequence"/>
</dbReference>
<dbReference type="STRING" id="505317.OA57_02460"/>
<comment type="pathway">
    <text evidence="2 11">Amino-acid biosynthesis; L-arginine biosynthesis [regulation].</text>
</comment>
<sequence>MNIENKNDSLTYAFRNLLAEEKYASQSEIVAALQHMGFNQVNQSKISRMLAKFGAVRIRNSKMQTVYCLPPELSLPNTSSPLKNLVLDIDYNAAVIVIRTSPGGAQLIARLLDSIGKNDGILGTIAGDDTVFVTPTRGTEMAQLMSNIQHLFETSL</sequence>
<keyword evidence="15" id="KW-1185">Reference proteome</keyword>
<dbReference type="InterPro" id="IPR036390">
    <property type="entry name" value="WH_DNA-bd_sf"/>
</dbReference>
<evidence type="ECO:0000256" key="10">
    <source>
        <dbReference type="ARBA" id="ARBA00023163"/>
    </source>
</evidence>
<dbReference type="GO" id="GO:0006526">
    <property type="term" value="P:L-arginine biosynthetic process"/>
    <property type="evidence" value="ECO:0007669"/>
    <property type="project" value="UniProtKB-UniPathway"/>
</dbReference>
<dbReference type="InterPro" id="IPR036388">
    <property type="entry name" value="WH-like_DNA-bd_sf"/>
</dbReference>
<dbReference type="Pfam" id="PF02863">
    <property type="entry name" value="Arg_repressor_C"/>
    <property type="match status" value="1"/>
</dbReference>
<keyword evidence="9 11" id="KW-0238">DNA-binding</keyword>
<evidence type="ECO:0000256" key="2">
    <source>
        <dbReference type="ARBA" id="ARBA00005040"/>
    </source>
</evidence>
<dbReference type="OrthoDB" id="7060358at2"/>
<dbReference type="InterPro" id="IPR001669">
    <property type="entry name" value="Arg_repress"/>
</dbReference>
<keyword evidence="5 11" id="KW-0963">Cytoplasm</keyword>
<reference evidence="14 15" key="1">
    <citation type="submission" date="2014-11" db="EMBL/GenBank/DDBJ databases">
        <title>Draft genome sequence of Chelonobacter oris 1662T, associated with respiratory disease in Hermann's Tortoises.</title>
        <authorList>
            <person name="Kudirkiene E."/>
            <person name="Hansen M.J."/>
            <person name="Bojesen A.M."/>
        </authorList>
    </citation>
    <scope>NUCLEOTIDE SEQUENCE [LARGE SCALE GENOMIC DNA]</scope>
    <source>
        <strain evidence="14 15">1662</strain>
    </source>
</reference>
<evidence type="ECO:0000259" key="12">
    <source>
        <dbReference type="Pfam" id="PF01316"/>
    </source>
</evidence>
<keyword evidence="7 11" id="KW-0028">Amino-acid biosynthesis</keyword>
<comment type="function">
    <text evidence="11">Regulates arginine biosynthesis genes.</text>
</comment>
<evidence type="ECO:0000259" key="13">
    <source>
        <dbReference type="Pfam" id="PF02863"/>
    </source>
</evidence>
<keyword evidence="6 11" id="KW-0055">Arginine biosynthesis</keyword>
<dbReference type="InterPro" id="IPR020899">
    <property type="entry name" value="Arg_repress_C"/>
</dbReference>
<evidence type="ECO:0000256" key="6">
    <source>
        <dbReference type="ARBA" id="ARBA00022571"/>
    </source>
</evidence>
<gene>
    <name evidence="11" type="primary">argR</name>
    <name evidence="14" type="ORF">OA57_02460</name>
</gene>
<dbReference type="PRINTS" id="PR01467">
    <property type="entry name" value="ARGREPRESSOR"/>
</dbReference>
<evidence type="ECO:0000313" key="14">
    <source>
        <dbReference type="EMBL" id="KGQ71112.1"/>
    </source>
</evidence>
<keyword evidence="10 11" id="KW-0804">Transcription</keyword>
<dbReference type="NCBIfam" id="NF003457">
    <property type="entry name" value="PRK05066.1"/>
    <property type="match status" value="1"/>
</dbReference>
<feature type="domain" description="Arginine repressor C-terminal" evidence="13">
    <location>
        <begin position="82"/>
        <end position="149"/>
    </location>
</feature>
<dbReference type="GO" id="GO:0003677">
    <property type="term" value="F:DNA binding"/>
    <property type="evidence" value="ECO:0007669"/>
    <property type="project" value="UniProtKB-KW"/>
</dbReference>
<dbReference type="Pfam" id="PF01316">
    <property type="entry name" value="Arg_repressor"/>
    <property type="match status" value="1"/>
</dbReference>
<evidence type="ECO:0000256" key="9">
    <source>
        <dbReference type="ARBA" id="ARBA00023125"/>
    </source>
</evidence>
<dbReference type="GO" id="GO:0034618">
    <property type="term" value="F:arginine binding"/>
    <property type="evidence" value="ECO:0007669"/>
    <property type="project" value="InterPro"/>
</dbReference>
<dbReference type="EMBL" id="JSUM01000003">
    <property type="protein sequence ID" value="KGQ71112.1"/>
    <property type="molecule type" value="Genomic_DNA"/>
</dbReference>
<dbReference type="InterPro" id="IPR020900">
    <property type="entry name" value="Arg_repress_DNA-bd"/>
</dbReference>
<organism evidence="14 15">
    <name type="scientific">Chelonobacter oris</name>
    <dbReference type="NCBI Taxonomy" id="505317"/>
    <lineage>
        <taxon>Bacteria</taxon>
        <taxon>Pseudomonadati</taxon>
        <taxon>Pseudomonadota</taxon>
        <taxon>Gammaproteobacteria</taxon>
        <taxon>Pasteurellales</taxon>
        <taxon>Pasteurellaceae</taxon>
        <taxon>Chelonobacter</taxon>
    </lineage>
</organism>
<dbReference type="HAMAP" id="MF_00173">
    <property type="entry name" value="Arg_repressor"/>
    <property type="match status" value="1"/>
</dbReference>
<evidence type="ECO:0000256" key="3">
    <source>
        <dbReference type="ARBA" id="ARBA00008316"/>
    </source>
</evidence>
<accession>A0A0A3ATN3</accession>
<keyword evidence="11" id="KW-0678">Repressor</keyword>
<evidence type="ECO:0000256" key="8">
    <source>
        <dbReference type="ARBA" id="ARBA00023015"/>
    </source>
</evidence>
<dbReference type="SUPFAM" id="SSF46785">
    <property type="entry name" value="Winged helix' DNA-binding domain"/>
    <property type="match status" value="1"/>
</dbReference>
<dbReference type="GO" id="GO:1900079">
    <property type="term" value="P:regulation of arginine biosynthetic process"/>
    <property type="evidence" value="ECO:0007669"/>
    <property type="project" value="UniProtKB-UniRule"/>
</dbReference>
<evidence type="ECO:0000256" key="1">
    <source>
        <dbReference type="ARBA" id="ARBA00004496"/>
    </source>
</evidence>
<evidence type="ECO:0000256" key="7">
    <source>
        <dbReference type="ARBA" id="ARBA00022605"/>
    </source>
</evidence>
<evidence type="ECO:0000313" key="15">
    <source>
        <dbReference type="Proteomes" id="UP000030380"/>
    </source>
</evidence>
<dbReference type="GO" id="GO:0051259">
    <property type="term" value="P:protein complex oligomerization"/>
    <property type="evidence" value="ECO:0007669"/>
    <property type="project" value="InterPro"/>
</dbReference>
<comment type="similarity">
    <text evidence="3 11">Belongs to the ArgR family.</text>
</comment>
<dbReference type="RefSeq" id="WP_034612976.1">
    <property type="nucleotide sequence ID" value="NZ_JSUM01000003.1"/>
</dbReference>
<feature type="domain" description="Arginine repressor DNA-binding" evidence="12">
    <location>
        <begin position="11"/>
        <end position="74"/>
    </location>
</feature>
<dbReference type="SUPFAM" id="SSF55252">
    <property type="entry name" value="C-terminal domain of arginine repressor"/>
    <property type="match status" value="1"/>
</dbReference>
<comment type="subcellular location">
    <subcellularLocation>
        <location evidence="1 11">Cytoplasm</location>
    </subcellularLocation>
</comment>
<dbReference type="Gene3D" id="1.10.10.10">
    <property type="entry name" value="Winged helix-like DNA-binding domain superfamily/Winged helix DNA-binding domain"/>
    <property type="match status" value="1"/>
</dbReference>
<evidence type="ECO:0000256" key="5">
    <source>
        <dbReference type="ARBA" id="ARBA00022490"/>
    </source>
</evidence>
<evidence type="ECO:0000256" key="11">
    <source>
        <dbReference type="HAMAP-Rule" id="MF_00173"/>
    </source>
</evidence>
<dbReference type="Gene3D" id="3.30.1360.40">
    <property type="match status" value="1"/>
</dbReference>
<dbReference type="UniPathway" id="UPA00068"/>
<keyword evidence="8 11" id="KW-0805">Transcription regulation</keyword>
<dbReference type="AlphaFoldDB" id="A0A0A3ATN3"/>
<name>A0A0A3ATN3_9PAST</name>
<dbReference type="NCBIfam" id="TIGR01529">
    <property type="entry name" value="argR_whole"/>
    <property type="match status" value="1"/>
</dbReference>
<dbReference type="PANTHER" id="PTHR34471:SF1">
    <property type="entry name" value="ARGININE REPRESSOR"/>
    <property type="match status" value="1"/>
</dbReference>
<dbReference type="GO" id="GO:0005737">
    <property type="term" value="C:cytoplasm"/>
    <property type="evidence" value="ECO:0007669"/>
    <property type="project" value="UniProtKB-SubCell"/>
</dbReference>
<dbReference type="PANTHER" id="PTHR34471">
    <property type="entry name" value="ARGININE REPRESSOR"/>
    <property type="match status" value="1"/>
</dbReference>
<dbReference type="InterPro" id="IPR036251">
    <property type="entry name" value="Arg_repress_C_sf"/>
</dbReference>
<dbReference type="GO" id="GO:0003700">
    <property type="term" value="F:DNA-binding transcription factor activity"/>
    <property type="evidence" value="ECO:0007669"/>
    <property type="project" value="UniProtKB-UniRule"/>
</dbReference>
<proteinExistence type="inferred from homology"/>